<proteinExistence type="predicted"/>
<dbReference type="EMBL" id="SRYB01000025">
    <property type="protein sequence ID" value="TGY77391.1"/>
    <property type="molecule type" value="Genomic_DNA"/>
</dbReference>
<evidence type="ECO:0000313" key="1">
    <source>
        <dbReference type="EMBL" id="TGY77391.1"/>
    </source>
</evidence>
<evidence type="ECO:0000313" key="2">
    <source>
        <dbReference type="Proteomes" id="UP000306319"/>
    </source>
</evidence>
<sequence>MKQFLILAVLLVGSALSADAYIVNLSCKAVQTISPDCLPENEWREYIAELEAANCGSDTDKEEDRPEEPSETPYN</sequence>
<accession>A0AC61RHP9</accession>
<comment type="caution">
    <text evidence="1">The sequence shown here is derived from an EMBL/GenBank/DDBJ whole genome shotgun (WGS) entry which is preliminary data.</text>
</comment>
<keyword evidence="2" id="KW-1185">Reference proteome</keyword>
<gene>
    <name evidence="1" type="ORF">E5331_14485</name>
</gene>
<reference evidence="1" key="1">
    <citation type="submission" date="2019-04" db="EMBL/GenBank/DDBJ databases">
        <title>Microbes associate with the intestines of laboratory mice.</title>
        <authorList>
            <person name="Navarre W."/>
            <person name="Wong E."/>
            <person name="Huang K."/>
            <person name="Tropini C."/>
            <person name="Ng K."/>
            <person name="Yu B."/>
        </authorList>
    </citation>
    <scope>NUCLEOTIDE SEQUENCE</scope>
    <source>
        <strain evidence="1">NM04_E33</strain>
    </source>
</reference>
<organism evidence="1 2">
    <name type="scientific">Lepagella muris</name>
    <dbReference type="NCBI Taxonomy" id="3032870"/>
    <lineage>
        <taxon>Bacteria</taxon>
        <taxon>Pseudomonadati</taxon>
        <taxon>Bacteroidota</taxon>
        <taxon>Bacteroidia</taxon>
        <taxon>Bacteroidales</taxon>
        <taxon>Muribaculaceae</taxon>
        <taxon>Lepagella</taxon>
    </lineage>
</organism>
<protein>
    <submittedName>
        <fullName evidence="1">Uncharacterized protein</fullName>
    </submittedName>
</protein>
<name>A0AC61RHP9_9BACT</name>
<dbReference type="Proteomes" id="UP000306319">
    <property type="component" value="Unassembled WGS sequence"/>
</dbReference>